<dbReference type="Proteomes" id="UP000051574">
    <property type="component" value="Unassembled WGS sequence"/>
</dbReference>
<dbReference type="SUPFAM" id="SSF63748">
    <property type="entry name" value="Tudor/PWWP/MBT"/>
    <property type="match status" value="2"/>
</dbReference>
<dbReference type="PROSITE" id="PS50304">
    <property type="entry name" value="TUDOR"/>
    <property type="match status" value="1"/>
</dbReference>
<dbReference type="GO" id="GO:0005737">
    <property type="term" value="C:cytoplasm"/>
    <property type="evidence" value="ECO:0007669"/>
    <property type="project" value="UniProtKB-ARBA"/>
</dbReference>
<dbReference type="OrthoDB" id="5800423at2759"/>
<dbReference type="AlphaFoldDB" id="A0A0T6B808"/>
<keyword evidence="4" id="KW-1185">Reference proteome</keyword>
<dbReference type="InterPro" id="IPR002999">
    <property type="entry name" value="Tudor"/>
</dbReference>
<feature type="region of interest" description="Disordered" evidence="1">
    <location>
        <begin position="329"/>
        <end position="388"/>
    </location>
</feature>
<reference evidence="3 4" key="1">
    <citation type="submission" date="2015-09" db="EMBL/GenBank/DDBJ databases">
        <title>Draft genome of the scarab beetle Oryctes borbonicus.</title>
        <authorList>
            <person name="Meyer J.M."/>
            <person name="Markov G.V."/>
            <person name="Baskaran P."/>
            <person name="Herrmann M."/>
            <person name="Sommer R.J."/>
            <person name="Roedelsperger C."/>
        </authorList>
    </citation>
    <scope>NUCLEOTIDE SEQUENCE [LARGE SCALE GENOMIC DNA]</scope>
    <source>
        <strain evidence="3">OB123</strain>
        <tissue evidence="3">Whole animal</tissue>
    </source>
</reference>
<dbReference type="Gene3D" id="2.30.30.140">
    <property type="match status" value="2"/>
</dbReference>
<evidence type="ECO:0000313" key="4">
    <source>
        <dbReference type="Proteomes" id="UP000051574"/>
    </source>
</evidence>
<feature type="non-terminal residue" evidence="3">
    <location>
        <position position="1"/>
    </location>
</feature>
<evidence type="ECO:0000313" key="3">
    <source>
        <dbReference type="EMBL" id="KRT83465.1"/>
    </source>
</evidence>
<sequence>KMTHVIPPNEIEEWPPNSVDFFTKYIKSEAVLRMVINETTNPPEVVFFECFPDVHHCLNAMLVKNGFAESTGDLSATIEWPQVGYDSSKDSDESFTISMLKTIQTTSHHQEASAKDTSSDEELSDHIWKKNIEVISAESPDLIYVSFTDNKEKMHEFQLELKHFYIKNKMTSPALWQVGHTCVVNHRKRYYRGIIMETLSNDKYLVFLSDCATNVEVKAKQLGILDSRFTKDPQFAIRCHLTDITPAGGTDKWSAMACEFLQDVLRKNDKLYLARKGVIDKERKSMPVVIWYTEFLPGGALESSKTILHSVNKLLLKNGLALKPTIVKTSARESPNKEKDVSPRLNGAAITNKDDDKDSVESANTETEDHECSSSTSSSSVAGALKPDSSSKIDWNDLIEMQKQCDKQIIRDWMSPLPFKNNEFTAIPTFVNDHGEIFLHDMEMAPLLKNMEEKMLEYFDSRTESDIDLNWVSGEMCSVRYFANKKWYRGKILSVNDSVIKVIMVDYGNEDDCSVKDLSKEILYYDLPIFANRIILDGVFPKQNQWATKMIAA</sequence>
<dbReference type="SMART" id="SM00333">
    <property type="entry name" value="TUDOR"/>
    <property type="match status" value="2"/>
</dbReference>
<dbReference type="InterPro" id="IPR035437">
    <property type="entry name" value="SNase_OB-fold_sf"/>
</dbReference>
<gene>
    <name evidence="3" type="ORF">AMK59_3034</name>
</gene>
<dbReference type="Gene3D" id="2.40.50.90">
    <property type="match status" value="1"/>
</dbReference>
<dbReference type="EMBL" id="LJIG01009245">
    <property type="protein sequence ID" value="KRT83465.1"/>
    <property type="molecule type" value="Genomic_DNA"/>
</dbReference>
<name>A0A0T6B808_9SCAR</name>
<organism evidence="3 4">
    <name type="scientific">Oryctes borbonicus</name>
    <dbReference type="NCBI Taxonomy" id="1629725"/>
    <lineage>
        <taxon>Eukaryota</taxon>
        <taxon>Metazoa</taxon>
        <taxon>Ecdysozoa</taxon>
        <taxon>Arthropoda</taxon>
        <taxon>Hexapoda</taxon>
        <taxon>Insecta</taxon>
        <taxon>Pterygota</taxon>
        <taxon>Neoptera</taxon>
        <taxon>Endopterygota</taxon>
        <taxon>Coleoptera</taxon>
        <taxon>Polyphaga</taxon>
        <taxon>Scarabaeiformia</taxon>
        <taxon>Scarabaeidae</taxon>
        <taxon>Dynastinae</taxon>
        <taxon>Oryctes</taxon>
    </lineage>
</organism>
<accession>A0A0T6B808</accession>
<feature type="compositionally biased region" description="Basic and acidic residues" evidence="1">
    <location>
        <begin position="330"/>
        <end position="342"/>
    </location>
</feature>
<dbReference type="PANTHER" id="PTHR16442">
    <property type="entry name" value="RING FINGER PROTEIN 17"/>
    <property type="match status" value="1"/>
</dbReference>
<proteinExistence type="predicted"/>
<dbReference type="PANTHER" id="PTHR16442:SF1">
    <property type="entry name" value="RING FINGER PROTEIN 17"/>
    <property type="match status" value="1"/>
</dbReference>
<protein>
    <recommendedName>
        <fullName evidence="2">Tudor domain-containing protein</fullName>
    </recommendedName>
</protein>
<evidence type="ECO:0000259" key="2">
    <source>
        <dbReference type="PROSITE" id="PS50304"/>
    </source>
</evidence>
<comment type="caution">
    <text evidence="3">The sequence shown here is derived from an EMBL/GenBank/DDBJ whole genome shotgun (WGS) entry which is preliminary data.</text>
</comment>
<evidence type="ECO:0000256" key="1">
    <source>
        <dbReference type="SAM" id="MobiDB-lite"/>
    </source>
</evidence>
<feature type="domain" description="Tudor" evidence="2">
    <location>
        <begin position="470"/>
        <end position="528"/>
    </location>
</feature>
<dbReference type="Pfam" id="PF00567">
    <property type="entry name" value="TUDOR"/>
    <property type="match status" value="2"/>
</dbReference>